<keyword evidence="4" id="KW-1185">Reference proteome</keyword>
<dbReference type="GO" id="GO:0003677">
    <property type="term" value="F:DNA binding"/>
    <property type="evidence" value="ECO:0007669"/>
    <property type="project" value="UniProtKB-KW"/>
</dbReference>
<organism evidence="3 4">
    <name type="scientific">Achlya hypogyna</name>
    <name type="common">Oomycete</name>
    <name type="synonym">Protoachlya hypogyna</name>
    <dbReference type="NCBI Taxonomy" id="1202772"/>
    <lineage>
        <taxon>Eukaryota</taxon>
        <taxon>Sar</taxon>
        <taxon>Stramenopiles</taxon>
        <taxon>Oomycota</taxon>
        <taxon>Saprolegniomycetes</taxon>
        <taxon>Saprolegniales</taxon>
        <taxon>Achlyaceae</taxon>
        <taxon>Achlya</taxon>
    </lineage>
</organism>
<gene>
    <name evidence="3" type="ORF">ACHHYP_17135</name>
</gene>
<dbReference type="InterPro" id="IPR004875">
    <property type="entry name" value="DDE_SF_endonuclease_dom"/>
</dbReference>
<dbReference type="EMBL" id="JNBR01002867">
    <property type="protein sequence ID" value="OQR80838.1"/>
    <property type="molecule type" value="Genomic_DNA"/>
</dbReference>
<dbReference type="GO" id="GO:0005634">
    <property type="term" value="C:nucleus"/>
    <property type="evidence" value="ECO:0007669"/>
    <property type="project" value="TreeGrafter"/>
</dbReference>
<dbReference type="Pfam" id="PF03221">
    <property type="entry name" value="HTH_Tnp_Tc5"/>
    <property type="match status" value="1"/>
</dbReference>
<accession>A0A1V9Y585</accession>
<dbReference type="Proteomes" id="UP000243579">
    <property type="component" value="Unassembled WGS sequence"/>
</dbReference>
<proteinExistence type="predicted"/>
<name>A0A1V9Y585_ACHHY</name>
<keyword evidence="1" id="KW-0238">DNA-binding</keyword>
<dbReference type="PROSITE" id="PS51253">
    <property type="entry name" value="HTH_CENPB"/>
    <property type="match status" value="1"/>
</dbReference>
<protein>
    <submittedName>
        <fullName evidence="3">Jerky-like protein</fullName>
    </submittedName>
</protein>
<dbReference type="PANTHER" id="PTHR19303">
    <property type="entry name" value="TRANSPOSON"/>
    <property type="match status" value="1"/>
</dbReference>
<dbReference type="STRING" id="1202772.A0A1V9Y585"/>
<dbReference type="AlphaFoldDB" id="A0A1V9Y585"/>
<evidence type="ECO:0000313" key="3">
    <source>
        <dbReference type="EMBL" id="OQR80838.1"/>
    </source>
</evidence>
<evidence type="ECO:0000313" key="4">
    <source>
        <dbReference type="Proteomes" id="UP000243579"/>
    </source>
</evidence>
<evidence type="ECO:0000256" key="1">
    <source>
        <dbReference type="ARBA" id="ARBA00023125"/>
    </source>
</evidence>
<dbReference type="InterPro" id="IPR006600">
    <property type="entry name" value="HTH_CenpB_DNA-bd_dom"/>
</dbReference>
<sequence length="396" mass="44415">MRKKQYSPLDLAAAVDLYLSGKKMRVVRHAYPNVPERTIFDRAKKMVHDIPILKPGPPPALTKELEDDLESWTIAMQTCANGVTRARLIIKANEIYRKTNRVTRGRSNLGLGWLRRFLQRYPNLTLRTSQPIKRARAEASEAGLVALHRELVQHTVEQHLSADRIFNMDETAFSQSSRNQRVIAVSGSRNVWGRVMQMSFHCTIVAASSASGFIVPPLFLVPGARLKRDLLDACVVPEAVVGVTPKGFMNSITFRLWLIHFEASIPADVKRPVVLVYDGYSSHYNDDIVALALRLKIILVLLPSNATHIVQPMDVAIFGPYKRVLRKLTHDFMVDHGVVALSKRDAIGIASRAWHESIICKSRNAVNGFRTCDGGIGTENKKRKGIEVAPWVREVC</sequence>
<dbReference type="InterPro" id="IPR050863">
    <property type="entry name" value="CenT-Element_Derived"/>
</dbReference>
<reference evidence="3 4" key="1">
    <citation type="journal article" date="2014" name="Genome Biol. Evol.">
        <title>The secreted proteins of Achlya hypogyna and Thraustotheca clavata identify the ancestral oomycete secretome and reveal gene acquisitions by horizontal gene transfer.</title>
        <authorList>
            <person name="Misner I."/>
            <person name="Blouin N."/>
            <person name="Leonard G."/>
            <person name="Richards T.A."/>
            <person name="Lane C.E."/>
        </authorList>
    </citation>
    <scope>NUCLEOTIDE SEQUENCE [LARGE SCALE GENOMIC DNA]</scope>
    <source>
        <strain evidence="3 4">ATCC 48635</strain>
    </source>
</reference>
<evidence type="ECO:0000259" key="2">
    <source>
        <dbReference type="PROSITE" id="PS51253"/>
    </source>
</evidence>
<dbReference type="PANTHER" id="PTHR19303:SF57">
    <property type="entry name" value="HTH CENPB-TYPE DOMAIN-CONTAINING PROTEIN"/>
    <property type="match status" value="1"/>
</dbReference>
<comment type="caution">
    <text evidence="3">The sequence shown here is derived from an EMBL/GenBank/DDBJ whole genome shotgun (WGS) entry which is preliminary data.</text>
</comment>
<dbReference type="Pfam" id="PF03184">
    <property type="entry name" value="DDE_1"/>
    <property type="match status" value="1"/>
</dbReference>
<dbReference type="OrthoDB" id="78733at2759"/>
<feature type="domain" description="HTH CENPB-type" evidence="2">
    <location>
        <begin position="53"/>
        <end position="127"/>
    </location>
</feature>